<accession>A0A512M808</accession>
<name>A0A512M808_9BACT</name>
<protein>
    <submittedName>
        <fullName evidence="2">Uncharacterized protein</fullName>
    </submittedName>
</protein>
<proteinExistence type="predicted"/>
<evidence type="ECO:0000313" key="3">
    <source>
        <dbReference type="Proteomes" id="UP000321577"/>
    </source>
</evidence>
<dbReference type="EMBL" id="BKAG01000012">
    <property type="protein sequence ID" value="GEP42855.1"/>
    <property type="molecule type" value="Genomic_DNA"/>
</dbReference>
<evidence type="ECO:0000256" key="1">
    <source>
        <dbReference type="SAM" id="MobiDB-lite"/>
    </source>
</evidence>
<feature type="region of interest" description="Disordered" evidence="1">
    <location>
        <begin position="56"/>
        <end position="102"/>
    </location>
</feature>
<dbReference type="OrthoDB" id="195598at2"/>
<reference evidence="2 3" key="1">
    <citation type="submission" date="2019-07" db="EMBL/GenBank/DDBJ databases">
        <title>Whole genome shotgun sequence of Brevifollis gellanilyticus NBRC 108608.</title>
        <authorList>
            <person name="Hosoyama A."/>
            <person name="Uohara A."/>
            <person name="Ohji S."/>
            <person name="Ichikawa N."/>
        </authorList>
    </citation>
    <scope>NUCLEOTIDE SEQUENCE [LARGE SCALE GENOMIC DNA]</scope>
    <source>
        <strain evidence="2 3">NBRC 108608</strain>
    </source>
</reference>
<dbReference type="Proteomes" id="UP000321577">
    <property type="component" value="Unassembled WGS sequence"/>
</dbReference>
<evidence type="ECO:0000313" key="2">
    <source>
        <dbReference type="EMBL" id="GEP42855.1"/>
    </source>
</evidence>
<feature type="compositionally biased region" description="Acidic residues" evidence="1">
    <location>
        <begin position="83"/>
        <end position="99"/>
    </location>
</feature>
<dbReference type="RefSeq" id="WP_146850432.1">
    <property type="nucleotide sequence ID" value="NZ_BKAG01000012.1"/>
</dbReference>
<organism evidence="2 3">
    <name type="scientific">Brevifollis gellanilyticus</name>
    <dbReference type="NCBI Taxonomy" id="748831"/>
    <lineage>
        <taxon>Bacteria</taxon>
        <taxon>Pseudomonadati</taxon>
        <taxon>Verrucomicrobiota</taxon>
        <taxon>Verrucomicrobiia</taxon>
        <taxon>Verrucomicrobiales</taxon>
        <taxon>Verrucomicrobiaceae</taxon>
    </lineage>
</organism>
<dbReference type="AlphaFoldDB" id="A0A512M808"/>
<comment type="caution">
    <text evidence="2">The sequence shown here is derived from an EMBL/GenBank/DDBJ whole genome shotgun (WGS) entry which is preliminary data.</text>
</comment>
<sequence>MSNLTPEQLAQVEQWAADGATLNDVQSRLKSELGIALTYLEARLLMVEVGVRIKDKPREQPKPEAAAPAAPEETPGGEVPAEGPEEYGDGYDVMPEGEAEAGPGGMVTLIADQITAPGALISGKVTFSDGQTANWSLDQFGRLALGGAPQGYQPPKGDIPQFQQQLDMIMQRAGF</sequence>
<keyword evidence="3" id="KW-1185">Reference proteome</keyword>
<gene>
    <name evidence="2" type="ORF">BGE01nite_21460</name>
</gene>
<feature type="compositionally biased region" description="Low complexity" evidence="1">
    <location>
        <begin position="63"/>
        <end position="82"/>
    </location>
</feature>